<feature type="domain" description="Glycoside hydrolase family 20 catalytic" evidence="8">
    <location>
        <begin position="172"/>
        <end position="502"/>
    </location>
</feature>
<evidence type="ECO:0000256" key="1">
    <source>
        <dbReference type="ARBA" id="ARBA00001231"/>
    </source>
</evidence>
<evidence type="ECO:0000256" key="2">
    <source>
        <dbReference type="ARBA" id="ARBA00006285"/>
    </source>
</evidence>
<evidence type="ECO:0000256" key="6">
    <source>
        <dbReference type="PIRSR" id="PIRSR625705-1"/>
    </source>
</evidence>
<evidence type="ECO:0000256" key="5">
    <source>
        <dbReference type="ARBA" id="ARBA00023295"/>
    </source>
</evidence>
<reference evidence="10" key="1">
    <citation type="submission" date="2021-12" db="EMBL/GenBank/DDBJ databases">
        <authorList>
            <person name="Zaccaron A."/>
            <person name="Stergiopoulos I."/>
        </authorList>
    </citation>
    <scope>NUCLEOTIDE SEQUENCE</scope>
    <source>
        <strain evidence="10">Race5_Kim</strain>
    </source>
</reference>
<dbReference type="Pfam" id="PF02838">
    <property type="entry name" value="Glyco_hydro_20b"/>
    <property type="match status" value="1"/>
</dbReference>
<dbReference type="GO" id="GO:0004563">
    <property type="term" value="F:beta-N-acetylhexosaminidase activity"/>
    <property type="evidence" value="ECO:0007669"/>
    <property type="project" value="UniProtKB-EC"/>
</dbReference>
<dbReference type="GO" id="GO:0005975">
    <property type="term" value="P:carbohydrate metabolic process"/>
    <property type="evidence" value="ECO:0007669"/>
    <property type="project" value="InterPro"/>
</dbReference>
<evidence type="ECO:0000313" key="10">
    <source>
        <dbReference type="EMBL" id="UJO23164.1"/>
    </source>
</evidence>
<dbReference type="InterPro" id="IPR015882">
    <property type="entry name" value="HEX_bac_N"/>
</dbReference>
<evidence type="ECO:0000313" key="11">
    <source>
        <dbReference type="Proteomes" id="UP000756132"/>
    </source>
</evidence>
<dbReference type="KEGG" id="ffu:CLAFUR5_12120"/>
<evidence type="ECO:0000259" key="8">
    <source>
        <dbReference type="Pfam" id="PF00728"/>
    </source>
</evidence>
<dbReference type="RefSeq" id="XP_047767530.1">
    <property type="nucleotide sequence ID" value="XM_047911268.1"/>
</dbReference>
<protein>
    <recommendedName>
        <fullName evidence="3">beta-N-acetylhexosaminidase</fullName>
        <ecNumber evidence="3">3.2.1.52</ecNumber>
    </recommendedName>
</protein>
<gene>
    <name evidence="10" type="ORF">CLAFUR5_12120</name>
</gene>
<comment type="catalytic activity">
    <reaction evidence="1">
        <text>Hydrolysis of terminal non-reducing N-acetyl-D-hexosamine residues in N-acetyl-beta-D-hexosaminides.</text>
        <dbReference type="EC" id="3.2.1.52"/>
    </reaction>
</comment>
<accession>A0A9Q8PIR8</accession>
<dbReference type="OMA" id="GNNYHAT"/>
<dbReference type="InterPro" id="IPR015883">
    <property type="entry name" value="Glyco_hydro_20_cat"/>
</dbReference>
<dbReference type="PANTHER" id="PTHR43678:SF1">
    <property type="entry name" value="BETA-N-ACETYLHEXOSAMINIDASE"/>
    <property type="match status" value="1"/>
</dbReference>
<dbReference type="EMBL" id="CP090172">
    <property type="protein sequence ID" value="UJO23164.1"/>
    <property type="molecule type" value="Genomic_DNA"/>
</dbReference>
<dbReference type="InterPro" id="IPR013320">
    <property type="entry name" value="ConA-like_dom_sf"/>
</dbReference>
<dbReference type="OrthoDB" id="428480at2759"/>
<dbReference type="InterPro" id="IPR029018">
    <property type="entry name" value="Hex-like_dom2"/>
</dbReference>
<evidence type="ECO:0000256" key="7">
    <source>
        <dbReference type="SAM" id="SignalP"/>
    </source>
</evidence>
<feature type="domain" description="Beta-hexosaminidase bacterial type N-terminal" evidence="9">
    <location>
        <begin position="93"/>
        <end position="150"/>
    </location>
</feature>
<evidence type="ECO:0000256" key="4">
    <source>
        <dbReference type="ARBA" id="ARBA00022801"/>
    </source>
</evidence>
<dbReference type="Gene3D" id="3.20.20.80">
    <property type="entry name" value="Glycosidases"/>
    <property type="match status" value="1"/>
</dbReference>
<feature type="active site" description="Proton donor" evidence="6">
    <location>
        <position position="331"/>
    </location>
</feature>
<keyword evidence="4" id="KW-0378">Hydrolase</keyword>
<keyword evidence="5" id="KW-0326">Glycosidase</keyword>
<dbReference type="CDD" id="cd06564">
    <property type="entry name" value="GH20_DspB_LnbB-like"/>
    <property type="match status" value="1"/>
</dbReference>
<comment type="similarity">
    <text evidence="2">Belongs to the glycosyl hydrolase 20 family.</text>
</comment>
<reference evidence="10" key="2">
    <citation type="journal article" date="2022" name="Microb. Genom.">
        <title>A chromosome-scale genome assembly of the tomato pathogen Cladosporium fulvum reveals a compartmentalized genome architecture and the presence of a dispensable chromosome.</title>
        <authorList>
            <person name="Zaccaron A.Z."/>
            <person name="Chen L.H."/>
            <person name="Samaras A."/>
            <person name="Stergiopoulos I."/>
        </authorList>
    </citation>
    <scope>NUCLEOTIDE SEQUENCE</scope>
    <source>
        <strain evidence="10">Race5_Kim</strain>
    </source>
</reference>
<feature type="chain" id="PRO_5040326383" description="beta-N-acetylhexosaminidase" evidence="7">
    <location>
        <begin position="20"/>
        <end position="719"/>
    </location>
</feature>
<dbReference type="Pfam" id="PF00728">
    <property type="entry name" value="Glyco_hydro_20"/>
    <property type="match status" value="1"/>
</dbReference>
<dbReference type="InterPro" id="IPR017853">
    <property type="entry name" value="GH"/>
</dbReference>
<dbReference type="EC" id="3.2.1.52" evidence="3"/>
<dbReference type="AlphaFoldDB" id="A0A9Q8PIR8"/>
<evidence type="ECO:0000259" key="9">
    <source>
        <dbReference type="Pfam" id="PF02838"/>
    </source>
</evidence>
<organism evidence="10 11">
    <name type="scientific">Passalora fulva</name>
    <name type="common">Tomato leaf mold</name>
    <name type="synonym">Cladosporium fulvum</name>
    <dbReference type="NCBI Taxonomy" id="5499"/>
    <lineage>
        <taxon>Eukaryota</taxon>
        <taxon>Fungi</taxon>
        <taxon>Dikarya</taxon>
        <taxon>Ascomycota</taxon>
        <taxon>Pezizomycotina</taxon>
        <taxon>Dothideomycetes</taxon>
        <taxon>Dothideomycetidae</taxon>
        <taxon>Mycosphaerellales</taxon>
        <taxon>Mycosphaerellaceae</taxon>
        <taxon>Fulvia</taxon>
    </lineage>
</organism>
<feature type="signal peptide" evidence="7">
    <location>
        <begin position="1"/>
        <end position="19"/>
    </location>
</feature>
<dbReference type="InterPro" id="IPR025705">
    <property type="entry name" value="Beta_hexosaminidase_sua/sub"/>
</dbReference>
<keyword evidence="7" id="KW-0732">Signal</keyword>
<dbReference type="Gene3D" id="3.30.379.10">
    <property type="entry name" value="Chitobiase/beta-hexosaminidase domain 2-like"/>
    <property type="match status" value="1"/>
</dbReference>
<dbReference type="SUPFAM" id="SSF55545">
    <property type="entry name" value="beta-N-acetylhexosaminidase-like domain"/>
    <property type="match status" value="1"/>
</dbReference>
<name>A0A9Q8PIR8_PASFU</name>
<dbReference type="Proteomes" id="UP000756132">
    <property type="component" value="Chromosome 10"/>
</dbReference>
<dbReference type="GeneID" id="71991998"/>
<dbReference type="SUPFAM" id="SSF49899">
    <property type="entry name" value="Concanavalin A-like lectins/glucanases"/>
    <property type="match status" value="1"/>
</dbReference>
<keyword evidence="11" id="KW-1185">Reference proteome</keyword>
<sequence length="719" mass="79848">MALLRTFLTSLTLSSTAIADLIGIPTVPFNASKGTYNLNGVRSILVDSKHANATDQHGQTLIPPTLLEFANTFASDWKDTLHCEKPAVESCDEAATHSIFITISNSSEFRDVAGRWTSEAYTIDVRDDGVTINGASPLGAWWGTRTLLQQAALNNGSISIGHGVDTPGWGTRGIFLDAGRHYYPPDFLVEMCNWISYWKQNVFHLHLSDNLYNNVDIYSHERTETLYAAFRLWSNDSAVAGLNKRQNESYTREDFDHIQSSCASRGVTVIPEIEAPGHALVITQWKPELGISDDASLLNISYPDTLPTMKTIWKTFLPWFHSKVVHIGADEYVDASLSKTALVEEYNHLVIELNSYIRNESDKDVRIWGTFPPMDNYTSTIPRDVSIQHWEFFEDNPYFDYIKKNYSVVNSDDSFYIVQKYSTSYPAQLNKTRIFHGNPDGSAFSPNIFDQTNATNNPPKDSPYVIGHIAAQWNDYGPNTSTYLEGYYPWRYYLPALADKQWGGSLLESDYDRIYPTLQSTAPVQNLDRNVKSKTSTILEYNFASQPATYSDSSKSNVKDLSGNNYHATTNCNTQDSTLHLSKDCSLLTPLTSKGNDYTLSFSLKQASKNPGPLFSGPDSSLHSGNGTSSQVMLIAAGNAFALNYSLPVGQWTDASLIARGNKTFLAVDGGKEMEFLTKVGVNGERFAWARMAVVAPLSMIGGGGWEGEMKSVKVVDHA</sequence>
<dbReference type="SUPFAM" id="SSF51445">
    <property type="entry name" value="(Trans)glycosidases"/>
    <property type="match status" value="1"/>
</dbReference>
<dbReference type="PANTHER" id="PTHR43678">
    <property type="entry name" value="PUTATIVE (AFU_ORTHOLOGUE AFUA_2G00640)-RELATED"/>
    <property type="match status" value="1"/>
</dbReference>
<dbReference type="PRINTS" id="PR00738">
    <property type="entry name" value="GLHYDRLASE20"/>
</dbReference>
<proteinExistence type="inferred from homology"/>
<dbReference type="InterPro" id="IPR052764">
    <property type="entry name" value="GH20_Enzymes"/>
</dbReference>
<evidence type="ECO:0000256" key="3">
    <source>
        <dbReference type="ARBA" id="ARBA00012663"/>
    </source>
</evidence>